<dbReference type="GO" id="GO:0004418">
    <property type="term" value="F:hydroxymethylbilane synthase activity"/>
    <property type="evidence" value="ECO:0007669"/>
    <property type="project" value="UniProtKB-EC"/>
</dbReference>
<dbReference type="PROSITE" id="PS00533">
    <property type="entry name" value="PORPHOBILINOGEN_DEAM"/>
    <property type="match status" value="1"/>
</dbReference>
<evidence type="ECO:0000256" key="6">
    <source>
        <dbReference type="ARBA" id="ARBA00022679"/>
    </source>
</evidence>
<evidence type="ECO:0000256" key="1">
    <source>
        <dbReference type="ARBA" id="ARBA00001916"/>
    </source>
</evidence>
<evidence type="ECO:0000259" key="12">
    <source>
        <dbReference type="Pfam" id="PF03900"/>
    </source>
</evidence>
<evidence type="ECO:0000256" key="8">
    <source>
        <dbReference type="ARBA" id="ARBA00023244"/>
    </source>
</evidence>
<dbReference type="CDD" id="cd13645">
    <property type="entry name" value="PBP2_HuPBGD_like"/>
    <property type="match status" value="1"/>
</dbReference>
<dbReference type="FunFam" id="3.30.160.40:FF:000002">
    <property type="entry name" value="Porphobilinogen deaminase"/>
    <property type="match status" value="1"/>
</dbReference>
<dbReference type="EMBL" id="JADGKB010000009">
    <property type="protein sequence ID" value="KAJ3260775.1"/>
    <property type="molecule type" value="Genomic_DNA"/>
</dbReference>
<dbReference type="InterPro" id="IPR036803">
    <property type="entry name" value="Porphobilinogen_deaminase_C_sf"/>
</dbReference>
<dbReference type="SUPFAM" id="SSF54782">
    <property type="entry name" value="Porphobilinogen deaminase (hydroxymethylbilane synthase), C-terminal domain"/>
    <property type="match status" value="1"/>
</dbReference>
<keyword evidence="8" id="KW-0627">Porphyrin biosynthesis</keyword>
<evidence type="ECO:0000256" key="10">
    <source>
        <dbReference type="ARBA" id="ARBA00033064"/>
    </source>
</evidence>
<comment type="caution">
    <text evidence="13">The sequence shown here is derived from an EMBL/GenBank/DDBJ whole genome shotgun (WGS) entry which is preliminary data.</text>
</comment>
<evidence type="ECO:0000256" key="7">
    <source>
        <dbReference type="ARBA" id="ARBA00023133"/>
    </source>
</evidence>
<dbReference type="InterPro" id="IPR022417">
    <property type="entry name" value="Porphobilin_deaminase_N"/>
</dbReference>
<keyword evidence="6" id="KW-0808">Transferase</keyword>
<evidence type="ECO:0000313" key="13">
    <source>
        <dbReference type="EMBL" id="KAJ3260775.1"/>
    </source>
</evidence>
<dbReference type="GO" id="GO:0006783">
    <property type="term" value="P:heme biosynthetic process"/>
    <property type="evidence" value="ECO:0007669"/>
    <property type="project" value="UniProtKB-KW"/>
</dbReference>
<dbReference type="InterPro" id="IPR022418">
    <property type="entry name" value="Porphobilinogen_deaminase_C"/>
</dbReference>
<proteinExistence type="inferred from homology"/>
<dbReference type="Pfam" id="PF01379">
    <property type="entry name" value="Porphobil_deam"/>
    <property type="match status" value="1"/>
</dbReference>
<reference evidence="13" key="1">
    <citation type="submission" date="2020-05" db="EMBL/GenBank/DDBJ databases">
        <title>Phylogenomic resolution of chytrid fungi.</title>
        <authorList>
            <person name="Stajich J.E."/>
            <person name="Amses K."/>
            <person name="Simmons R."/>
            <person name="Seto K."/>
            <person name="Myers J."/>
            <person name="Bonds A."/>
            <person name="Quandt C.A."/>
            <person name="Barry K."/>
            <person name="Liu P."/>
            <person name="Grigoriev I."/>
            <person name="Longcore J.E."/>
            <person name="James T.Y."/>
        </authorList>
    </citation>
    <scope>NUCLEOTIDE SEQUENCE</scope>
    <source>
        <strain evidence="13">PLAUS21</strain>
    </source>
</reference>
<protein>
    <recommendedName>
        <fullName evidence="5">Porphobilinogen deaminase</fullName>
        <ecNumber evidence="4">2.5.1.61</ecNumber>
    </recommendedName>
    <alternativeName>
        <fullName evidence="10">Hydroxymethylbilane synthase</fullName>
    </alternativeName>
    <alternativeName>
        <fullName evidence="9">Pre-uroporphyrinogen synthase</fullName>
    </alternativeName>
</protein>
<dbReference type="NCBIfam" id="TIGR00212">
    <property type="entry name" value="hemC"/>
    <property type="match status" value="1"/>
</dbReference>
<dbReference type="PRINTS" id="PR00151">
    <property type="entry name" value="PORPHBDMNASE"/>
</dbReference>
<keyword evidence="14" id="KW-1185">Reference proteome</keyword>
<evidence type="ECO:0000256" key="3">
    <source>
        <dbReference type="ARBA" id="ARBA00005638"/>
    </source>
</evidence>
<evidence type="ECO:0000256" key="4">
    <source>
        <dbReference type="ARBA" id="ARBA00012655"/>
    </source>
</evidence>
<keyword evidence="7" id="KW-0350">Heme biosynthesis</keyword>
<dbReference type="FunFam" id="3.40.190.10:FF:000005">
    <property type="entry name" value="Porphobilinogen deaminase"/>
    <property type="match status" value="1"/>
</dbReference>
<feature type="domain" description="Porphobilinogen deaminase N-terminal" evidence="11">
    <location>
        <begin position="5"/>
        <end position="216"/>
    </location>
</feature>
<name>A0AAD5UKQ3_9FUNG</name>
<organism evidence="13 14">
    <name type="scientific">Boothiomyces macroporosus</name>
    <dbReference type="NCBI Taxonomy" id="261099"/>
    <lineage>
        <taxon>Eukaryota</taxon>
        <taxon>Fungi</taxon>
        <taxon>Fungi incertae sedis</taxon>
        <taxon>Chytridiomycota</taxon>
        <taxon>Chytridiomycota incertae sedis</taxon>
        <taxon>Chytridiomycetes</taxon>
        <taxon>Rhizophydiales</taxon>
        <taxon>Terramycetaceae</taxon>
        <taxon>Boothiomyces</taxon>
    </lineage>
</organism>
<dbReference type="GO" id="GO:0005737">
    <property type="term" value="C:cytoplasm"/>
    <property type="evidence" value="ECO:0007669"/>
    <property type="project" value="TreeGrafter"/>
</dbReference>
<feature type="domain" description="Porphobilinogen deaminase C-terminal" evidence="12">
    <location>
        <begin position="230"/>
        <end position="306"/>
    </location>
</feature>
<dbReference type="Gene3D" id="3.30.160.40">
    <property type="entry name" value="Porphobilinogen deaminase, C-terminal domain"/>
    <property type="match status" value="1"/>
</dbReference>
<dbReference type="PIRSF" id="PIRSF001438">
    <property type="entry name" value="4pyrrol_synth_OHMeBilane_synth"/>
    <property type="match status" value="1"/>
</dbReference>
<dbReference type="InterPro" id="IPR000860">
    <property type="entry name" value="HemC"/>
</dbReference>
<dbReference type="Pfam" id="PF03900">
    <property type="entry name" value="Porphobil_deamC"/>
    <property type="match status" value="1"/>
</dbReference>
<evidence type="ECO:0000256" key="5">
    <source>
        <dbReference type="ARBA" id="ARBA00016519"/>
    </source>
</evidence>
<dbReference type="SUPFAM" id="SSF53850">
    <property type="entry name" value="Periplasmic binding protein-like II"/>
    <property type="match status" value="1"/>
</dbReference>
<sequence>MQSKIVIGTRESQLAMIQTNQVKSELEKIYPDIEFVINGMTTTGDQILDKPLSQIGAKSLFTKELEVALHDKRVDLVVHSLKDLPTTLPEGMTIGAIMERKDPRDAIIMSLKNKNLKLSDLKEGSVIGTSSVRRIAQLKRKYPHLQFQDIRGNLNTRLRKLDDETSPYSALLLAFAGVSRMGWEDRITEILEKDVMLHAVGQGAIGIECRLEDADTLKLLDPLNHKETVLRTTAERSFMKTLEGGCSVPLGVTTLLAQNGDHFNLSLTGSVTSLDGAKHLRHEITTKVQTSKDAIKLGIDVADELIKQGAQAILEEIRANK</sequence>
<dbReference type="FunFam" id="3.40.190.10:FF:000260">
    <property type="entry name" value="Porphobilinogen deaminase"/>
    <property type="match status" value="1"/>
</dbReference>
<evidence type="ECO:0000313" key="14">
    <source>
        <dbReference type="Proteomes" id="UP001210925"/>
    </source>
</evidence>
<dbReference type="PANTHER" id="PTHR11557:SF0">
    <property type="entry name" value="PORPHOBILINOGEN DEAMINASE"/>
    <property type="match status" value="1"/>
</dbReference>
<dbReference type="AlphaFoldDB" id="A0AAD5UKQ3"/>
<comment type="similarity">
    <text evidence="3">Belongs to the HMBS family.</text>
</comment>
<dbReference type="HAMAP" id="MF_00260">
    <property type="entry name" value="Porphobil_deam"/>
    <property type="match status" value="1"/>
</dbReference>
<evidence type="ECO:0000256" key="2">
    <source>
        <dbReference type="ARBA" id="ARBA00004735"/>
    </source>
</evidence>
<dbReference type="EC" id="2.5.1.61" evidence="4"/>
<comment type="pathway">
    <text evidence="2">Porphyrin-containing compound metabolism; protoporphyrin-IX biosynthesis; coproporphyrinogen-III from 5-aminolevulinate: step 2/4.</text>
</comment>
<dbReference type="Proteomes" id="UP001210925">
    <property type="component" value="Unassembled WGS sequence"/>
</dbReference>
<evidence type="ECO:0000256" key="9">
    <source>
        <dbReference type="ARBA" id="ARBA00030685"/>
    </source>
</evidence>
<accession>A0AAD5UKQ3</accession>
<dbReference type="Gene3D" id="3.40.190.10">
    <property type="entry name" value="Periplasmic binding protein-like II"/>
    <property type="match status" value="2"/>
</dbReference>
<comment type="cofactor">
    <cofactor evidence="1">
        <name>dipyrromethane</name>
        <dbReference type="ChEBI" id="CHEBI:60342"/>
    </cofactor>
</comment>
<dbReference type="InterPro" id="IPR022419">
    <property type="entry name" value="Porphobilin_deaminase_cofac_BS"/>
</dbReference>
<dbReference type="PANTHER" id="PTHR11557">
    <property type="entry name" value="PORPHOBILINOGEN DEAMINASE"/>
    <property type="match status" value="1"/>
</dbReference>
<gene>
    <name evidence="13" type="ORF">HK103_007338</name>
</gene>
<evidence type="ECO:0000259" key="11">
    <source>
        <dbReference type="Pfam" id="PF01379"/>
    </source>
</evidence>